<dbReference type="EMBL" id="POUC01000161">
    <property type="protein sequence ID" value="PNG20162.1"/>
    <property type="molecule type" value="Genomic_DNA"/>
</dbReference>
<dbReference type="AlphaFoldDB" id="A0A2N8TMB0"/>
<name>A0A2N8TMB0_9ACTN</name>
<organism evidence="2 3">
    <name type="scientific">Streptomyces cahuitamycinicus</name>
    <dbReference type="NCBI Taxonomy" id="2070367"/>
    <lineage>
        <taxon>Bacteria</taxon>
        <taxon>Bacillati</taxon>
        <taxon>Actinomycetota</taxon>
        <taxon>Actinomycetes</taxon>
        <taxon>Kitasatosporales</taxon>
        <taxon>Streptomycetaceae</taxon>
        <taxon>Streptomyces</taxon>
    </lineage>
</organism>
<sequence>MVGALPGRLSPRSDPARWLVLPSDALRARRDPSDAAGAPGVWGSEPGASDSEPAATGSEPAVGDAWSLRC</sequence>
<protein>
    <submittedName>
        <fullName evidence="2">Uncharacterized protein</fullName>
    </submittedName>
</protein>
<dbReference type="Proteomes" id="UP000235943">
    <property type="component" value="Unassembled WGS sequence"/>
</dbReference>
<evidence type="ECO:0000313" key="3">
    <source>
        <dbReference type="Proteomes" id="UP000235943"/>
    </source>
</evidence>
<gene>
    <name evidence="2" type="ORF">C1J00_21650</name>
</gene>
<evidence type="ECO:0000256" key="1">
    <source>
        <dbReference type="SAM" id="MobiDB-lite"/>
    </source>
</evidence>
<reference evidence="2 3" key="1">
    <citation type="submission" date="2018-01" db="EMBL/GenBank/DDBJ databases">
        <title>Draft genome sequence of Streptomyces sp. 13K301.</title>
        <authorList>
            <person name="Sahin N."/>
            <person name="Saygin H."/>
            <person name="Ay H."/>
        </authorList>
    </citation>
    <scope>NUCLEOTIDE SEQUENCE [LARGE SCALE GENOMIC DNA]</scope>
    <source>
        <strain evidence="2 3">13K301</strain>
    </source>
</reference>
<proteinExistence type="predicted"/>
<evidence type="ECO:0000313" key="2">
    <source>
        <dbReference type="EMBL" id="PNG20162.1"/>
    </source>
</evidence>
<accession>A0A2N8TMB0</accession>
<feature type="region of interest" description="Disordered" evidence="1">
    <location>
        <begin position="24"/>
        <end position="70"/>
    </location>
</feature>
<comment type="caution">
    <text evidence="2">The sequence shown here is derived from an EMBL/GenBank/DDBJ whole genome shotgun (WGS) entry which is preliminary data.</text>
</comment>
<keyword evidence="3" id="KW-1185">Reference proteome</keyword>